<dbReference type="AlphaFoldDB" id="A0A0M3J5R5"/>
<dbReference type="Proteomes" id="UP000267096">
    <property type="component" value="Unassembled WGS sequence"/>
</dbReference>
<dbReference type="WBParaSite" id="ASIM_0000289701-mRNA-1">
    <property type="protein sequence ID" value="ASIM_0000289701-mRNA-1"/>
    <property type="gene ID" value="ASIM_0000289701"/>
</dbReference>
<dbReference type="InterPro" id="IPR034732">
    <property type="entry name" value="EPHD"/>
</dbReference>
<reference evidence="5 6" key="2">
    <citation type="submission" date="2018-11" db="EMBL/GenBank/DDBJ databases">
        <authorList>
            <consortium name="Pathogen Informatics"/>
        </authorList>
    </citation>
    <scope>NUCLEOTIDE SEQUENCE [LARGE SCALE GENOMIC DNA]</scope>
</reference>
<evidence type="ECO:0000259" key="4">
    <source>
        <dbReference type="PROSITE" id="PS51805"/>
    </source>
</evidence>
<keyword evidence="3" id="KW-0862">Zinc</keyword>
<dbReference type="Gene3D" id="3.30.40.10">
    <property type="entry name" value="Zinc/RING finger domain, C3HC4 (zinc finger)"/>
    <property type="match status" value="1"/>
</dbReference>
<evidence type="ECO:0000313" key="5">
    <source>
        <dbReference type="EMBL" id="VDK20526.1"/>
    </source>
</evidence>
<dbReference type="GO" id="GO:0006357">
    <property type="term" value="P:regulation of transcription by RNA polymerase II"/>
    <property type="evidence" value="ECO:0007669"/>
    <property type="project" value="TreeGrafter"/>
</dbReference>
<evidence type="ECO:0000256" key="2">
    <source>
        <dbReference type="ARBA" id="ARBA00022771"/>
    </source>
</evidence>
<organism evidence="7">
    <name type="scientific">Anisakis simplex</name>
    <name type="common">Herring worm</name>
    <dbReference type="NCBI Taxonomy" id="6269"/>
    <lineage>
        <taxon>Eukaryota</taxon>
        <taxon>Metazoa</taxon>
        <taxon>Ecdysozoa</taxon>
        <taxon>Nematoda</taxon>
        <taxon>Chromadorea</taxon>
        <taxon>Rhabditida</taxon>
        <taxon>Spirurina</taxon>
        <taxon>Ascaridomorpha</taxon>
        <taxon>Ascaridoidea</taxon>
        <taxon>Anisakidae</taxon>
        <taxon>Anisakis</taxon>
        <taxon>Anisakis simplex complex</taxon>
    </lineage>
</organism>
<dbReference type="PANTHER" id="PTHR13793">
    <property type="entry name" value="PHD FINGER PROTEINS"/>
    <property type="match status" value="1"/>
</dbReference>
<protein>
    <submittedName>
        <fullName evidence="7">PHD-type domain-containing protein</fullName>
    </submittedName>
</protein>
<dbReference type="InterPro" id="IPR050701">
    <property type="entry name" value="Histone_Mod_Regulator"/>
</dbReference>
<keyword evidence="6" id="KW-1185">Reference proteome</keyword>
<dbReference type="InterPro" id="IPR013083">
    <property type="entry name" value="Znf_RING/FYVE/PHD"/>
</dbReference>
<name>A0A0M3J5R5_ANISI</name>
<keyword evidence="1" id="KW-0479">Metal-binding</keyword>
<dbReference type="PANTHER" id="PTHR13793:SF107">
    <property type="entry name" value="BROMODOMAIN-CONTAINING PROTEIN HOMOLOG"/>
    <property type="match status" value="1"/>
</dbReference>
<dbReference type="EMBL" id="UYRR01003858">
    <property type="protein sequence ID" value="VDK20526.1"/>
    <property type="molecule type" value="Genomic_DNA"/>
</dbReference>
<evidence type="ECO:0000256" key="1">
    <source>
        <dbReference type="ARBA" id="ARBA00022723"/>
    </source>
</evidence>
<feature type="domain" description="PHD-type" evidence="4">
    <location>
        <begin position="1"/>
        <end position="79"/>
    </location>
</feature>
<dbReference type="SMART" id="SM00249">
    <property type="entry name" value="PHD"/>
    <property type="match status" value="1"/>
</dbReference>
<evidence type="ECO:0000313" key="7">
    <source>
        <dbReference type="WBParaSite" id="ASIM_0000289701-mRNA-1"/>
    </source>
</evidence>
<reference evidence="7" key="1">
    <citation type="submission" date="2017-02" db="UniProtKB">
        <authorList>
            <consortium name="WormBaseParasite"/>
        </authorList>
    </citation>
    <scope>IDENTIFICATION</scope>
</reference>
<dbReference type="OrthoDB" id="20839at2759"/>
<evidence type="ECO:0000256" key="3">
    <source>
        <dbReference type="ARBA" id="ARBA00022833"/>
    </source>
</evidence>
<dbReference type="InterPro" id="IPR001965">
    <property type="entry name" value="Znf_PHD"/>
</dbReference>
<keyword evidence="2" id="KW-0863">Zinc-finger</keyword>
<evidence type="ECO:0000313" key="6">
    <source>
        <dbReference type="Proteomes" id="UP000267096"/>
    </source>
</evidence>
<sequence length="210" mass="24028">MEPIDGIENSLKRRCRLRCMVCKQKMGACLQCSKKSCTRSYHVTCARAAGMELRAEEVKNPTNEWGTDVKYLSFCHFHSNPLNKFEALMRLARQQLQSNENIAPTISIPVVPSNKVEEIRTKLKINAEIMHRLLVYWTIKRKSRSGVPLLKRLMVCRGFCSVLRNFGIVAFCLLGIDQIRENDMAHAMNIIMLSQLIVSKITSANQNHFT</sequence>
<dbReference type="PROSITE" id="PS51805">
    <property type="entry name" value="EPHD"/>
    <property type="match status" value="1"/>
</dbReference>
<gene>
    <name evidence="5" type="ORF">ASIM_LOCUS2749</name>
</gene>
<dbReference type="Pfam" id="PF13771">
    <property type="entry name" value="zf-HC5HC2H"/>
    <property type="match status" value="1"/>
</dbReference>
<accession>A0A0M3J5R5</accession>
<dbReference type="GO" id="GO:0008270">
    <property type="term" value="F:zinc ion binding"/>
    <property type="evidence" value="ECO:0007669"/>
    <property type="project" value="UniProtKB-KW"/>
</dbReference>
<proteinExistence type="predicted"/>